<evidence type="ECO:0000313" key="3">
    <source>
        <dbReference type="EMBL" id="GMR34414.1"/>
    </source>
</evidence>
<evidence type="ECO:0000313" key="4">
    <source>
        <dbReference type="Proteomes" id="UP001328107"/>
    </source>
</evidence>
<sequence>INNVVIASPSNRSLPCNSIERAASIDLTSRVNTFAEEIFSRPFRERAEQSRDPSNLQSSALHSIETAVRKGKLNCVACSTIVQGIRQLIEDETVEEEIDEFIYKACVTLDLATPYICEAA</sequence>
<keyword evidence="1" id="KW-1015">Disulfide bond</keyword>
<dbReference type="Gene3D" id="1.10.225.10">
    <property type="entry name" value="Saposin-like"/>
    <property type="match status" value="1"/>
</dbReference>
<dbReference type="PROSITE" id="PS50015">
    <property type="entry name" value="SAP_B"/>
    <property type="match status" value="1"/>
</dbReference>
<feature type="non-terminal residue" evidence="3">
    <location>
        <position position="120"/>
    </location>
</feature>
<protein>
    <recommendedName>
        <fullName evidence="2">Saposin B-type domain-containing protein</fullName>
    </recommendedName>
</protein>
<feature type="non-terminal residue" evidence="3">
    <location>
        <position position="1"/>
    </location>
</feature>
<accession>A0AAN5CA12</accession>
<gene>
    <name evidence="3" type="ORF">PMAYCL1PPCAC_04609</name>
</gene>
<evidence type="ECO:0000259" key="2">
    <source>
        <dbReference type="PROSITE" id="PS50015"/>
    </source>
</evidence>
<dbReference type="EMBL" id="BTRK01000002">
    <property type="protein sequence ID" value="GMR34414.1"/>
    <property type="molecule type" value="Genomic_DNA"/>
</dbReference>
<dbReference type="SUPFAM" id="SSF47862">
    <property type="entry name" value="Saposin"/>
    <property type="match status" value="1"/>
</dbReference>
<organism evidence="3 4">
    <name type="scientific">Pristionchus mayeri</name>
    <dbReference type="NCBI Taxonomy" id="1317129"/>
    <lineage>
        <taxon>Eukaryota</taxon>
        <taxon>Metazoa</taxon>
        <taxon>Ecdysozoa</taxon>
        <taxon>Nematoda</taxon>
        <taxon>Chromadorea</taxon>
        <taxon>Rhabditida</taxon>
        <taxon>Rhabditina</taxon>
        <taxon>Diplogasteromorpha</taxon>
        <taxon>Diplogasteroidea</taxon>
        <taxon>Neodiplogasteridae</taxon>
        <taxon>Pristionchus</taxon>
    </lineage>
</organism>
<dbReference type="Proteomes" id="UP001328107">
    <property type="component" value="Unassembled WGS sequence"/>
</dbReference>
<proteinExistence type="predicted"/>
<reference evidence="4" key="1">
    <citation type="submission" date="2022-10" db="EMBL/GenBank/DDBJ databases">
        <title>Genome assembly of Pristionchus species.</title>
        <authorList>
            <person name="Yoshida K."/>
            <person name="Sommer R.J."/>
        </authorList>
    </citation>
    <scope>NUCLEOTIDE SEQUENCE [LARGE SCALE GENOMIC DNA]</scope>
    <source>
        <strain evidence="4">RS5460</strain>
    </source>
</reference>
<dbReference type="InterPro" id="IPR011001">
    <property type="entry name" value="Saposin-like"/>
</dbReference>
<keyword evidence="4" id="KW-1185">Reference proteome</keyword>
<name>A0AAN5CA12_9BILA</name>
<dbReference type="AlphaFoldDB" id="A0AAN5CA12"/>
<comment type="caution">
    <text evidence="3">The sequence shown here is derived from an EMBL/GenBank/DDBJ whole genome shotgun (WGS) entry which is preliminary data.</text>
</comment>
<dbReference type="InterPro" id="IPR008139">
    <property type="entry name" value="SaposinB_dom"/>
</dbReference>
<evidence type="ECO:0000256" key="1">
    <source>
        <dbReference type="ARBA" id="ARBA00023157"/>
    </source>
</evidence>
<feature type="domain" description="Saposin B-type" evidence="2">
    <location>
        <begin position="71"/>
        <end position="120"/>
    </location>
</feature>